<evidence type="ECO:0000256" key="3">
    <source>
        <dbReference type="ARBA" id="ARBA00022723"/>
    </source>
</evidence>
<keyword evidence="6" id="KW-0732">Signal</keyword>
<evidence type="ECO:0000313" key="7">
    <source>
        <dbReference type="EMBL" id="WOH37802.1"/>
    </source>
</evidence>
<dbReference type="RefSeq" id="WP_348396580.1">
    <property type="nucleotide sequence ID" value="NZ_CP136600.1"/>
</dbReference>
<dbReference type="InterPro" id="IPR004294">
    <property type="entry name" value="Carotenoid_Oase"/>
</dbReference>
<feature type="signal peptide" evidence="6">
    <location>
        <begin position="1"/>
        <end position="28"/>
    </location>
</feature>
<evidence type="ECO:0000256" key="1">
    <source>
        <dbReference type="ARBA" id="ARBA00001954"/>
    </source>
</evidence>
<dbReference type="Proteomes" id="UP001301442">
    <property type="component" value="Chromosome"/>
</dbReference>
<evidence type="ECO:0000256" key="5">
    <source>
        <dbReference type="ARBA" id="ARBA00023004"/>
    </source>
</evidence>
<protein>
    <submittedName>
        <fullName evidence="7">Carotenoid oxygenase family protein</fullName>
    </submittedName>
</protein>
<keyword evidence="5" id="KW-0408">Iron</keyword>
<sequence>MQRRELLKSMSAVGLGSLLLNSPFQALANSDKSNSLVVNYKDLFNKALASEPDLIGFANIEDNFSKQELSIEGKIPNDLVGIFFRNGPGKHERGEQRYQHLFEGDGMLQSFKIAEGKIVHQGKFIETPKFQQEQLAEQFLYSGPETKFNDSLPVSNSNMVNTANTNVIPVGDDLWALWEGGTATSVNSETLEFQQQITLGADSKYGQSLKGLPFSAHPKVEANGDIWNFGLNQSGHVVLYHLAATGQVKNVGILNANYKGGMLHDFLLTEKHLLIILPSLTTTREFGNNQRGYFSRVGFDKNQAMRVLVVSKSDLTLTKEYELPAGFAFHYGNAWEENNGTIHFDASLYPNVDVLHNLANVMKGEMNNVNIDAKTALYTLLPNGKANHAILDVNSEFPRVCDHLVGLKNEYLYHLSSQRNSLWSDSVSSFNVSTGKEDRFDFGKEYLVEEHISVCPTNQEGTGYLIGTALHVPSKRTCLNIFNASSIADGPIARAWLNHHLPLGFHGNFIAT</sequence>
<keyword evidence="3" id="KW-0479">Metal-binding</keyword>
<proteinExistence type="inferred from homology"/>
<gene>
    <name evidence="7" type="ORF">RI844_00770</name>
</gene>
<evidence type="ECO:0000313" key="8">
    <source>
        <dbReference type="Proteomes" id="UP001301442"/>
    </source>
</evidence>
<reference evidence="7 8" key="1">
    <citation type="submission" date="2023-09" db="EMBL/GenBank/DDBJ databases">
        <authorList>
            <person name="Qi X."/>
        </authorList>
    </citation>
    <scope>NUCLEOTIDE SEQUENCE [LARGE SCALE GENOMIC DNA]</scope>
    <source>
        <strain evidence="7 8">S1-1</strain>
    </source>
</reference>
<dbReference type="PANTHER" id="PTHR10543:SF89">
    <property type="entry name" value="CAROTENOID 9,10(9',10')-CLEAVAGE DIOXYGENASE 1"/>
    <property type="match status" value="1"/>
</dbReference>
<evidence type="ECO:0000256" key="2">
    <source>
        <dbReference type="ARBA" id="ARBA00006787"/>
    </source>
</evidence>
<dbReference type="Pfam" id="PF03055">
    <property type="entry name" value="RPE65"/>
    <property type="match status" value="1"/>
</dbReference>
<evidence type="ECO:0000256" key="6">
    <source>
        <dbReference type="SAM" id="SignalP"/>
    </source>
</evidence>
<comment type="cofactor">
    <cofactor evidence="1">
        <name>Fe(2+)</name>
        <dbReference type="ChEBI" id="CHEBI:29033"/>
    </cofactor>
</comment>
<name>A0ABZ0GPD9_9GAMM</name>
<organism evidence="7 8">
    <name type="scientific">Thalassotalea fonticola</name>
    <dbReference type="NCBI Taxonomy" id="3065649"/>
    <lineage>
        <taxon>Bacteria</taxon>
        <taxon>Pseudomonadati</taxon>
        <taxon>Pseudomonadota</taxon>
        <taxon>Gammaproteobacteria</taxon>
        <taxon>Alteromonadales</taxon>
        <taxon>Colwelliaceae</taxon>
        <taxon>Thalassotalea</taxon>
    </lineage>
</organism>
<feature type="chain" id="PRO_5045545048" evidence="6">
    <location>
        <begin position="29"/>
        <end position="512"/>
    </location>
</feature>
<accession>A0ABZ0GPD9</accession>
<keyword evidence="8" id="KW-1185">Reference proteome</keyword>
<dbReference type="PANTHER" id="PTHR10543">
    <property type="entry name" value="BETA-CAROTENE DIOXYGENASE"/>
    <property type="match status" value="1"/>
</dbReference>
<keyword evidence="4" id="KW-0560">Oxidoreductase</keyword>
<comment type="similarity">
    <text evidence="2">Belongs to the carotenoid oxygenase family.</text>
</comment>
<evidence type="ECO:0000256" key="4">
    <source>
        <dbReference type="ARBA" id="ARBA00023002"/>
    </source>
</evidence>
<dbReference type="EMBL" id="CP136600">
    <property type="protein sequence ID" value="WOH37802.1"/>
    <property type="molecule type" value="Genomic_DNA"/>
</dbReference>